<evidence type="ECO:0000313" key="6">
    <source>
        <dbReference type="EMBL" id="WRL64946.1"/>
    </source>
</evidence>
<dbReference type="InterPro" id="IPR003833">
    <property type="entry name" value="CT_C_D"/>
</dbReference>
<evidence type="ECO:0000256" key="1">
    <source>
        <dbReference type="ARBA" id="ARBA00022741"/>
    </source>
</evidence>
<gene>
    <name evidence="6" type="ORF">U6N30_04260</name>
</gene>
<keyword evidence="1" id="KW-0547">Nucleotide-binding</keyword>
<accession>A0ABZ1B2A5</accession>
<organism evidence="6 7">
    <name type="scientific">Blastococcus brunescens</name>
    <dbReference type="NCBI Taxonomy" id="1564165"/>
    <lineage>
        <taxon>Bacteria</taxon>
        <taxon>Bacillati</taxon>
        <taxon>Actinomycetota</taxon>
        <taxon>Actinomycetes</taxon>
        <taxon>Geodermatophilales</taxon>
        <taxon>Geodermatophilaceae</taxon>
        <taxon>Blastococcus</taxon>
    </lineage>
</organism>
<evidence type="ECO:0000256" key="2">
    <source>
        <dbReference type="ARBA" id="ARBA00022801"/>
    </source>
</evidence>
<reference evidence="6 7" key="1">
    <citation type="submission" date="2023-12" db="EMBL/GenBank/DDBJ databases">
        <title>Blastococcus brunescens sp. nov., an actonobacterium isolated from sandstone collected in sahara desert.</title>
        <authorList>
            <person name="Gtari M."/>
            <person name="Ghodhbane F."/>
        </authorList>
    </citation>
    <scope>NUCLEOTIDE SEQUENCE [LARGE SCALE GENOMIC DNA]</scope>
    <source>
        <strain evidence="6 7">BMG 8361</strain>
    </source>
</reference>
<name>A0ABZ1B2A5_9ACTN</name>
<dbReference type="Proteomes" id="UP001324287">
    <property type="component" value="Chromosome"/>
</dbReference>
<dbReference type="Gene3D" id="2.40.100.10">
    <property type="entry name" value="Cyclophilin-like"/>
    <property type="match status" value="1"/>
</dbReference>
<sequence>MPAARTVLVVLERAPTDLDVATLRRVAPDPAGGREPGPVVDLPVVFDGPDLAEVAALTSRDVAGLVAALTAAELTVAFGVSRPGSATSPGSPRTCTSPAGTPRAPGCRPAR</sequence>
<keyword evidence="2" id="KW-0378">Hydrolase</keyword>
<feature type="domain" description="Carboxyltransferase" evidence="5">
    <location>
        <begin position="1"/>
        <end position="87"/>
    </location>
</feature>
<keyword evidence="7" id="KW-1185">Reference proteome</keyword>
<protein>
    <submittedName>
        <fullName evidence="6">Carboxyltransferase domain-containing protein</fullName>
    </submittedName>
</protein>
<evidence type="ECO:0000256" key="3">
    <source>
        <dbReference type="ARBA" id="ARBA00022840"/>
    </source>
</evidence>
<dbReference type="EMBL" id="CP141261">
    <property type="protein sequence ID" value="WRL64946.1"/>
    <property type="molecule type" value="Genomic_DNA"/>
</dbReference>
<feature type="compositionally biased region" description="Polar residues" evidence="4">
    <location>
        <begin position="84"/>
        <end position="99"/>
    </location>
</feature>
<evidence type="ECO:0000313" key="7">
    <source>
        <dbReference type="Proteomes" id="UP001324287"/>
    </source>
</evidence>
<dbReference type="Pfam" id="PF02682">
    <property type="entry name" value="CT_C_D"/>
    <property type="match status" value="1"/>
</dbReference>
<evidence type="ECO:0000256" key="4">
    <source>
        <dbReference type="SAM" id="MobiDB-lite"/>
    </source>
</evidence>
<proteinExistence type="predicted"/>
<keyword evidence="3" id="KW-0067">ATP-binding</keyword>
<evidence type="ECO:0000259" key="5">
    <source>
        <dbReference type="Pfam" id="PF02682"/>
    </source>
</evidence>
<feature type="region of interest" description="Disordered" evidence="4">
    <location>
        <begin position="80"/>
        <end position="111"/>
    </location>
</feature>
<dbReference type="InterPro" id="IPR029000">
    <property type="entry name" value="Cyclophilin-like_dom_sf"/>
</dbReference>